<reference evidence="1 2" key="1">
    <citation type="submission" date="2012-03" db="EMBL/GenBank/DDBJ databases">
        <title>The Genome Sequence of Bartonella washoensis 085-0475.</title>
        <authorList>
            <consortium name="The Broad Institute Genome Sequencing Platform"/>
            <consortium name="The Broad Institute Genome Sequencing Center for Infectious Disease"/>
            <person name="Feldgarden M."/>
            <person name="Kirby J."/>
            <person name="Kosoy M."/>
            <person name="Birtles R."/>
            <person name="Probert W.S."/>
            <person name="Chiaraviglio L."/>
            <person name="Young S.K."/>
            <person name="Zeng Q."/>
            <person name="Gargeya S."/>
            <person name="Fitzgerald M."/>
            <person name="Haas B."/>
            <person name="Abouelleil A."/>
            <person name="Alvarado L."/>
            <person name="Arachchi H.M."/>
            <person name="Berlin A."/>
            <person name="Chapman S.B."/>
            <person name="Gearin G."/>
            <person name="Goldberg J."/>
            <person name="Griggs A."/>
            <person name="Gujja S."/>
            <person name="Hansen M."/>
            <person name="Heiman D."/>
            <person name="Howarth C."/>
            <person name="Larimer J."/>
            <person name="Lui A."/>
            <person name="MacDonald P.J.P."/>
            <person name="McCowen C."/>
            <person name="Montmayeur A."/>
            <person name="Murphy C."/>
            <person name="Neiman D."/>
            <person name="Pearson M."/>
            <person name="Priest M."/>
            <person name="Roberts A."/>
            <person name="Saif S."/>
            <person name="Shea T."/>
            <person name="Sisk P."/>
            <person name="Stolte C."/>
            <person name="Sykes S."/>
            <person name="Wortman J."/>
            <person name="Nusbaum C."/>
            <person name="Birren B."/>
        </authorList>
    </citation>
    <scope>NUCLEOTIDE SEQUENCE [LARGE SCALE GENOMIC DNA]</scope>
    <source>
        <strain evidence="1 2">085-0475</strain>
    </source>
</reference>
<dbReference type="EMBL" id="AILX01000005">
    <property type="protein sequence ID" value="EJF86342.1"/>
    <property type="molecule type" value="Genomic_DNA"/>
</dbReference>
<name>J1JNK4_9HYPH</name>
<evidence type="ECO:0000313" key="1">
    <source>
        <dbReference type="EMBL" id="EJF86342.1"/>
    </source>
</evidence>
<organism evidence="1 2">
    <name type="scientific">Cardidatus Bartonella washoeensis 085-0475</name>
    <dbReference type="NCBI Taxonomy" id="1094564"/>
    <lineage>
        <taxon>Bacteria</taxon>
        <taxon>Pseudomonadati</taxon>
        <taxon>Pseudomonadota</taxon>
        <taxon>Alphaproteobacteria</taxon>
        <taxon>Hyphomicrobiales</taxon>
        <taxon>Bartonellaceae</taxon>
        <taxon>Bartonella</taxon>
    </lineage>
</organism>
<dbReference type="Proteomes" id="UP000002646">
    <property type="component" value="Unassembled WGS sequence"/>
</dbReference>
<dbReference type="PATRIC" id="fig|1094564.3.peg.313"/>
<dbReference type="OrthoDB" id="7924962at2"/>
<protein>
    <submittedName>
        <fullName evidence="1">Uncharacterized protein</fullName>
    </submittedName>
</protein>
<gene>
    <name evidence="1" type="ORF">MCW_00238</name>
</gene>
<evidence type="ECO:0000313" key="2">
    <source>
        <dbReference type="Proteomes" id="UP000002646"/>
    </source>
</evidence>
<dbReference type="STRING" id="1094564.MCW_00238"/>
<sequence>MTYATNKAIYGAVNAFYALYIHSKNNALIKNLKDCCQVRYFSFGDDKAFCFASHFEGRN</sequence>
<comment type="caution">
    <text evidence="1">The sequence shown here is derived from an EMBL/GenBank/DDBJ whole genome shotgun (WGS) entry which is preliminary data.</text>
</comment>
<accession>J1JNK4</accession>
<proteinExistence type="predicted"/>
<dbReference type="HOGENOM" id="CLU_2950961_0_0_5"/>
<dbReference type="AlphaFoldDB" id="J1JNK4"/>